<reference evidence="2" key="1">
    <citation type="journal article" date="2012" name="Nature">
        <title>The oyster genome reveals stress adaptation and complexity of shell formation.</title>
        <authorList>
            <person name="Zhang G."/>
            <person name="Fang X."/>
            <person name="Guo X."/>
            <person name="Li L."/>
            <person name="Luo R."/>
            <person name="Xu F."/>
            <person name="Yang P."/>
            <person name="Zhang L."/>
            <person name="Wang X."/>
            <person name="Qi H."/>
            <person name="Xiong Z."/>
            <person name="Que H."/>
            <person name="Xie Y."/>
            <person name="Holland P.W."/>
            <person name="Paps J."/>
            <person name="Zhu Y."/>
            <person name="Wu F."/>
            <person name="Chen Y."/>
            <person name="Wang J."/>
            <person name="Peng C."/>
            <person name="Meng J."/>
            <person name="Yang L."/>
            <person name="Liu J."/>
            <person name="Wen B."/>
            <person name="Zhang N."/>
            <person name="Huang Z."/>
            <person name="Zhu Q."/>
            <person name="Feng Y."/>
            <person name="Mount A."/>
            <person name="Hedgecock D."/>
            <person name="Xu Z."/>
            <person name="Liu Y."/>
            <person name="Domazet-Loso T."/>
            <person name="Du Y."/>
            <person name="Sun X."/>
            <person name="Zhang S."/>
            <person name="Liu B."/>
            <person name="Cheng P."/>
            <person name="Jiang X."/>
            <person name="Li J."/>
            <person name="Fan D."/>
            <person name="Wang W."/>
            <person name="Fu W."/>
            <person name="Wang T."/>
            <person name="Wang B."/>
            <person name="Zhang J."/>
            <person name="Peng Z."/>
            <person name="Li Y."/>
            <person name="Li N."/>
            <person name="Wang J."/>
            <person name="Chen M."/>
            <person name="He Y."/>
            <person name="Tan F."/>
            <person name="Song X."/>
            <person name="Zheng Q."/>
            <person name="Huang R."/>
            <person name="Yang H."/>
            <person name="Du X."/>
            <person name="Chen L."/>
            <person name="Yang M."/>
            <person name="Gaffney P.M."/>
            <person name="Wang S."/>
            <person name="Luo L."/>
            <person name="She Z."/>
            <person name="Ming Y."/>
            <person name="Huang W."/>
            <person name="Zhang S."/>
            <person name="Huang B."/>
            <person name="Zhang Y."/>
            <person name="Qu T."/>
            <person name="Ni P."/>
            <person name="Miao G."/>
            <person name="Wang J."/>
            <person name="Wang Q."/>
            <person name="Steinberg C.E."/>
            <person name="Wang H."/>
            <person name="Li N."/>
            <person name="Qian L."/>
            <person name="Zhang G."/>
            <person name="Li Y."/>
            <person name="Yang H."/>
            <person name="Liu X."/>
            <person name="Wang J."/>
            <person name="Yin Y."/>
            <person name="Wang J."/>
        </authorList>
    </citation>
    <scope>NUCLEOTIDE SEQUENCE [LARGE SCALE GENOMIC DNA]</scope>
    <source>
        <strain evidence="2">05x7-T-G4-1.051#20</strain>
    </source>
</reference>
<dbReference type="PROSITE" id="PS51257">
    <property type="entry name" value="PROKAR_LIPOPROTEIN"/>
    <property type="match status" value="1"/>
</dbReference>
<dbReference type="InParanoid" id="K1Q5R1"/>
<sequence>MDEKGPEQVDTHGGRRYTSSSPSSTTTTSCTYSPPLDENWPHARSAPFTNVEDFILTTFRRKSPKKYEALNRRFTEPRVTATRRFKVLKALQKRIMQDMEQSDMTLAGDLNSTSVDMTLSLTLA</sequence>
<organism evidence="2">
    <name type="scientific">Magallana gigas</name>
    <name type="common">Pacific oyster</name>
    <name type="synonym">Crassostrea gigas</name>
    <dbReference type="NCBI Taxonomy" id="29159"/>
    <lineage>
        <taxon>Eukaryota</taxon>
        <taxon>Metazoa</taxon>
        <taxon>Spiralia</taxon>
        <taxon>Lophotrochozoa</taxon>
        <taxon>Mollusca</taxon>
        <taxon>Bivalvia</taxon>
        <taxon>Autobranchia</taxon>
        <taxon>Pteriomorphia</taxon>
        <taxon>Ostreida</taxon>
        <taxon>Ostreoidea</taxon>
        <taxon>Ostreidae</taxon>
        <taxon>Magallana</taxon>
    </lineage>
</organism>
<accession>K1Q5R1</accession>
<dbReference type="EMBL" id="JH818704">
    <property type="protein sequence ID" value="EKC26569.1"/>
    <property type="molecule type" value="Genomic_DNA"/>
</dbReference>
<evidence type="ECO:0000313" key="2">
    <source>
        <dbReference type="EMBL" id="EKC26569.1"/>
    </source>
</evidence>
<name>K1Q5R1_MAGGI</name>
<feature type="region of interest" description="Disordered" evidence="1">
    <location>
        <begin position="1"/>
        <end position="38"/>
    </location>
</feature>
<feature type="compositionally biased region" description="Low complexity" evidence="1">
    <location>
        <begin position="17"/>
        <end position="35"/>
    </location>
</feature>
<feature type="compositionally biased region" description="Basic and acidic residues" evidence="1">
    <location>
        <begin position="1"/>
        <end position="13"/>
    </location>
</feature>
<proteinExistence type="predicted"/>
<gene>
    <name evidence="2" type="ORF">CGI_10010473</name>
</gene>
<dbReference type="AlphaFoldDB" id="K1Q5R1"/>
<protein>
    <submittedName>
        <fullName evidence="2">Uncharacterized protein</fullName>
    </submittedName>
</protein>
<evidence type="ECO:0000256" key="1">
    <source>
        <dbReference type="SAM" id="MobiDB-lite"/>
    </source>
</evidence>
<dbReference type="HOGENOM" id="CLU_2006088_0_0_1"/>